<gene>
    <name evidence="1" type="ORF">DFH08DRAFT_976247</name>
</gene>
<organism evidence="1 2">
    <name type="scientific">Mycena albidolilacea</name>
    <dbReference type="NCBI Taxonomy" id="1033008"/>
    <lineage>
        <taxon>Eukaryota</taxon>
        <taxon>Fungi</taxon>
        <taxon>Dikarya</taxon>
        <taxon>Basidiomycota</taxon>
        <taxon>Agaricomycotina</taxon>
        <taxon>Agaricomycetes</taxon>
        <taxon>Agaricomycetidae</taxon>
        <taxon>Agaricales</taxon>
        <taxon>Marasmiineae</taxon>
        <taxon>Mycenaceae</taxon>
        <taxon>Mycena</taxon>
    </lineage>
</organism>
<dbReference type="EMBL" id="JARIHO010000096">
    <property type="protein sequence ID" value="KAJ7305503.1"/>
    <property type="molecule type" value="Genomic_DNA"/>
</dbReference>
<evidence type="ECO:0000313" key="2">
    <source>
        <dbReference type="Proteomes" id="UP001218218"/>
    </source>
</evidence>
<keyword evidence="2" id="KW-1185">Reference proteome</keyword>
<reference evidence="1" key="1">
    <citation type="submission" date="2023-03" db="EMBL/GenBank/DDBJ databases">
        <title>Massive genome expansion in bonnet fungi (Mycena s.s.) driven by repeated elements and novel gene families across ecological guilds.</title>
        <authorList>
            <consortium name="Lawrence Berkeley National Laboratory"/>
            <person name="Harder C.B."/>
            <person name="Miyauchi S."/>
            <person name="Viragh M."/>
            <person name="Kuo A."/>
            <person name="Thoen E."/>
            <person name="Andreopoulos B."/>
            <person name="Lu D."/>
            <person name="Skrede I."/>
            <person name="Drula E."/>
            <person name="Henrissat B."/>
            <person name="Morin E."/>
            <person name="Kohler A."/>
            <person name="Barry K."/>
            <person name="LaButti K."/>
            <person name="Morin E."/>
            <person name="Salamov A."/>
            <person name="Lipzen A."/>
            <person name="Mereny Z."/>
            <person name="Hegedus B."/>
            <person name="Baldrian P."/>
            <person name="Stursova M."/>
            <person name="Weitz H."/>
            <person name="Taylor A."/>
            <person name="Grigoriev I.V."/>
            <person name="Nagy L.G."/>
            <person name="Martin F."/>
            <person name="Kauserud H."/>
        </authorList>
    </citation>
    <scope>NUCLEOTIDE SEQUENCE</scope>
    <source>
        <strain evidence="1">CBHHK002</strain>
    </source>
</reference>
<protein>
    <submittedName>
        <fullName evidence="1">Uncharacterized protein</fullName>
    </submittedName>
</protein>
<dbReference type="AlphaFoldDB" id="A0AAD6Z395"/>
<evidence type="ECO:0000313" key="1">
    <source>
        <dbReference type="EMBL" id="KAJ7305503.1"/>
    </source>
</evidence>
<proteinExistence type="predicted"/>
<dbReference type="Proteomes" id="UP001218218">
    <property type="component" value="Unassembled WGS sequence"/>
</dbReference>
<comment type="caution">
    <text evidence="1">The sequence shown here is derived from an EMBL/GenBank/DDBJ whole genome shotgun (WGS) entry which is preliminary data.</text>
</comment>
<accession>A0AAD6Z395</accession>
<name>A0AAD6Z395_9AGAR</name>
<sequence>MAHQAVPSALDSAGTAFISVLAAYEGVAKVEQLPVAVKHATLQTAIDRAHGFVLFKESLTHDNRSAVKDSLYTLCNIVTTVTREQKFQAPKSHMAGISAMITFYETQIEANAVKRADRPGIGAPGHLFKSARVATYYNVLHYITTSSHKS</sequence>